<comment type="caution">
    <text evidence="2">The sequence shown here is derived from an EMBL/GenBank/DDBJ whole genome shotgun (WGS) entry which is preliminary data.</text>
</comment>
<keyword evidence="3" id="KW-1185">Reference proteome</keyword>
<dbReference type="InterPro" id="IPR013087">
    <property type="entry name" value="Znf_C2H2_type"/>
</dbReference>
<dbReference type="AlphaFoldDB" id="A0A9P5YVI6"/>
<dbReference type="OrthoDB" id="2322499at2759"/>
<name>A0A9P5YVI6_9AGAR</name>
<dbReference type="PROSITE" id="PS00028">
    <property type="entry name" value="ZINC_FINGER_C2H2_1"/>
    <property type="match status" value="1"/>
</dbReference>
<dbReference type="EMBL" id="MU155368">
    <property type="protein sequence ID" value="KAF9474661.1"/>
    <property type="molecule type" value="Genomic_DNA"/>
</dbReference>
<feature type="domain" description="C2H2-type" evidence="1">
    <location>
        <begin position="357"/>
        <end position="378"/>
    </location>
</feature>
<dbReference type="Proteomes" id="UP000807469">
    <property type="component" value="Unassembled WGS sequence"/>
</dbReference>
<evidence type="ECO:0000313" key="3">
    <source>
        <dbReference type="Proteomes" id="UP000807469"/>
    </source>
</evidence>
<proteinExistence type="predicted"/>
<accession>A0A9P5YVI6</accession>
<protein>
    <recommendedName>
        <fullName evidence="1">C2H2-type domain-containing protein</fullName>
    </recommendedName>
</protein>
<evidence type="ECO:0000313" key="2">
    <source>
        <dbReference type="EMBL" id="KAF9474661.1"/>
    </source>
</evidence>
<sequence>MQEKENTSADIVKRDEIIMNYIKELVPNFADYLRNLNPTDEYPFDLPEIQALCMSKDPINQSSLAPLEGLLIRTLDERRKVHESLEYRLVYTVQRNVLKEIYEHSSRLVKPFHKMNATYPRLAEIYLITKRLGLIDYSKTAEDALSVPFNDVVNLWQKDVNSKLIQLIRDACGPEYVFNPDIVLGLATTFFTCNCRSPKEPFPLRYNQAICHRCNPFDLDSRNDPAMRERYHIFGHTIWEAENVQEIDRFVRFDKNHLDIMQGVVKMCALDPKVAKMDDMDTLNPVFECIACSSPRRGRALMTWVAVLEHQCTLHQSSTDISSIRVVREDAAQKARIFIKKKEERATCKSSKCKFYCSYCNYVVQGFKTYQIHSKQIHKISEVKYEDLVYPLQENRIPPMCMCRFK</sequence>
<organism evidence="2 3">
    <name type="scientific">Pholiota conissans</name>
    <dbReference type="NCBI Taxonomy" id="109636"/>
    <lineage>
        <taxon>Eukaryota</taxon>
        <taxon>Fungi</taxon>
        <taxon>Dikarya</taxon>
        <taxon>Basidiomycota</taxon>
        <taxon>Agaricomycotina</taxon>
        <taxon>Agaricomycetes</taxon>
        <taxon>Agaricomycetidae</taxon>
        <taxon>Agaricales</taxon>
        <taxon>Agaricineae</taxon>
        <taxon>Strophariaceae</taxon>
        <taxon>Pholiota</taxon>
    </lineage>
</organism>
<reference evidence="2" key="1">
    <citation type="submission" date="2020-11" db="EMBL/GenBank/DDBJ databases">
        <authorList>
            <consortium name="DOE Joint Genome Institute"/>
            <person name="Ahrendt S."/>
            <person name="Riley R."/>
            <person name="Andreopoulos W."/>
            <person name="Labutti K."/>
            <person name="Pangilinan J."/>
            <person name="Ruiz-Duenas F.J."/>
            <person name="Barrasa J.M."/>
            <person name="Sanchez-Garcia M."/>
            <person name="Camarero S."/>
            <person name="Miyauchi S."/>
            <person name="Serrano A."/>
            <person name="Linde D."/>
            <person name="Babiker R."/>
            <person name="Drula E."/>
            <person name="Ayuso-Fernandez I."/>
            <person name="Pacheco R."/>
            <person name="Padilla G."/>
            <person name="Ferreira P."/>
            <person name="Barriuso J."/>
            <person name="Kellner H."/>
            <person name="Castanera R."/>
            <person name="Alfaro M."/>
            <person name="Ramirez L."/>
            <person name="Pisabarro A.G."/>
            <person name="Kuo A."/>
            <person name="Tritt A."/>
            <person name="Lipzen A."/>
            <person name="He G."/>
            <person name="Yan M."/>
            <person name="Ng V."/>
            <person name="Cullen D."/>
            <person name="Martin F."/>
            <person name="Rosso M.-N."/>
            <person name="Henrissat B."/>
            <person name="Hibbett D."/>
            <person name="Martinez A.T."/>
            <person name="Grigoriev I.V."/>
        </authorList>
    </citation>
    <scope>NUCLEOTIDE SEQUENCE</scope>
    <source>
        <strain evidence="2">CIRM-BRFM 674</strain>
    </source>
</reference>
<gene>
    <name evidence="2" type="ORF">BDN70DRAFT_300099</name>
</gene>
<evidence type="ECO:0000259" key="1">
    <source>
        <dbReference type="PROSITE" id="PS00028"/>
    </source>
</evidence>